<organism evidence="1 2">
    <name type="scientific">Batillaria attramentaria</name>
    <dbReference type="NCBI Taxonomy" id="370345"/>
    <lineage>
        <taxon>Eukaryota</taxon>
        <taxon>Metazoa</taxon>
        <taxon>Spiralia</taxon>
        <taxon>Lophotrochozoa</taxon>
        <taxon>Mollusca</taxon>
        <taxon>Gastropoda</taxon>
        <taxon>Caenogastropoda</taxon>
        <taxon>Sorbeoconcha</taxon>
        <taxon>Cerithioidea</taxon>
        <taxon>Batillariidae</taxon>
        <taxon>Batillaria</taxon>
    </lineage>
</organism>
<accession>A0ABD0L612</accession>
<reference evidence="1 2" key="1">
    <citation type="journal article" date="2023" name="Sci. Data">
        <title>Genome assembly of the Korean intertidal mud-creeper Batillaria attramentaria.</title>
        <authorList>
            <person name="Patra A.K."/>
            <person name="Ho P.T."/>
            <person name="Jun S."/>
            <person name="Lee S.J."/>
            <person name="Kim Y."/>
            <person name="Won Y.J."/>
        </authorList>
    </citation>
    <scope>NUCLEOTIDE SEQUENCE [LARGE SCALE GENOMIC DNA]</scope>
    <source>
        <strain evidence="1">Wonlab-2016</strain>
    </source>
</reference>
<dbReference type="EMBL" id="JACVVK020000083">
    <property type="protein sequence ID" value="KAK7494454.1"/>
    <property type="molecule type" value="Genomic_DNA"/>
</dbReference>
<evidence type="ECO:0000313" key="2">
    <source>
        <dbReference type="Proteomes" id="UP001519460"/>
    </source>
</evidence>
<protein>
    <submittedName>
        <fullName evidence="1">Uncharacterized protein</fullName>
    </submittedName>
</protein>
<sequence length="83" mass="9595">MHEVVRQHVWQAVPHPLDVRVQPDDVLWTVCLQVQPSLNSSPQYLYHGSWRITALALMWGVILGQDLSDGTSVVRRRVVRLKR</sequence>
<gene>
    <name evidence="1" type="ORF">BaRGS_00014346</name>
</gene>
<dbReference type="AlphaFoldDB" id="A0ABD0L612"/>
<comment type="caution">
    <text evidence="1">The sequence shown here is derived from an EMBL/GenBank/DDBJ whole genome shotgun (WGS) entry which is preliminary data.</text>
</comment>
<proteinExistence type="predicted"/>
<dbReference type="Proteomes" id="UP001519460">
    <property type="component" value="Unassembled WGS sequence"/>
</dbReference>
<evidence type="ECO:0000313" key="1">
    <source>
        <dbReference type="EMBL" id="KAK7494454.1"/>
    </source>
</evidence>
<keyword evidence="2" id="KW-1185">Reference proteome</keyword>
<name>A0ABD0L612_9CAEN</name>